<dbReference type="Proteomes" id="UP000014760">
    <property type="component" value="Unassembled WGS sequence"/>
</dbReference>
<keyword evidence="1" id="KW-0732">Signal</keyword>
<proteinExistence type="predicted"/>
<evidence type="ECO:0000313" key="2">
    <source>
        <dbReference type="EMBL" id="ELU00764.1"/>
    </source>
</evidence>
<reference evidence="3" key="3">
    <citation type="submission" date="2015-06" db="UniProtKB">
        <authorList>
            <consortium name="EnsemblMetazoa"/>
        </authorList>
    </citation>
    <scope>IDENTIFICATION</scope>
</reference>
<evidence type="ECO:0008006" key="5">
    <source>
        <dbReference type="Google" id="ProtNLM"/>
    </source>
</evidence>
<feature type="chain" id="PRO_5008787629" description="Tyrosine specific protein phosphatases domain-containing protein" evidence="1">
    <location>
        <begin position="17"/>
        <end position="453"/>
    </location>
</feature>
<keyword evidence="4" id="KW-1185">Reference proteome</keyword>
<evidence type="ECO:0000313" key="3">
    <source>
        <dbReference type="EnsemblMetazoa" id="CapteP202160"/>
    </source>
</evidence>
<feature type="signal peptide" evidence="1">
    <location>
        <begin position="1"/>
        <end position="16"/>
    </location>
</feature>
<accession>R7U464</accession>
<dbReference type="EMBL" id="AMQN01001834">
    <property type="status" value="NOT_ANNOTATED_CDS"/>
    <property type="molecule type" value="Genomic_DNA"/>
</dbReference>
<evidence type="ECO:0000313" key="4">
    <source>
        <dbReference type="Proteomes" id="UP000014760"/>
    </source>
</evidence>
<dbReference type="HOGENOM" id="CLU_630448_0_0_1"/>
<dbReference type="OrthoDB" id="6123911at2759"/>
<protein>
    <recommendedName>
        <fullName evidence="5">Tyrosine specific protein phosphatases domain-containing protein</fullName>
    </recommendedName>
</protein>
<reference evidence="2 4" key="2">
    <citation type="journal article" date="2013" name="Nature">
        <title>Insights into bilaterian evolution from three spiralian genomes.</title>
        <authorList>
            <person name="Simakov O."/>
            <person name="Marletaz F."/>
            <person name="Cho S.J."/>
            <person name="Edsinger-Gonzales E."/>
            <person name="Havlak P."/>
            <person name="Hellsten U."/>
            <person name="Kuo D.H."/>
            <person name="Larsson T."/>
            <person name="Lv J."/>
            <person name="Arendt D."/>
            <person name="Savage R."/>
            <person name="Osoegawa K."/>
            <person name="de Jong P."/>
            <person name="Grimwood J."/>
            <person name="Chapman J.A."/>
            <person name="Shapiro H."/>
            <person name="Aerts A."/>
            <person name="Otillar R.P."/>
            <person name="Terry A.Y."/>
            <person name="Boore J.L."/>
            <person name="Grigoriev I.V."/>
            <person name="Lindberg D.R."/>
            <person name="Seaver E.C."/>
            <person name="Weisblat D.A."/>
            <person name="Putnam N.H."/>
            <person name="Rokhsar D.S."/>
        </authorList>
    </citation>
    <scope>NUCLEOTIDE SEQUENCE</scope>
    <source>
        <strain evidence="2 4">I ESC-2004</strain>
    </source>
</reference>
<dbReference type="EMBL" id="KB305766">
    <property type="protein sequence ID" value="ELU00764.1"/>
    <property type="molecule type" value="Genomic_DNA"/>
</dbReference>
<sequence>MRVLVILCTMLGVTMSQTLGAFPQRKSWWAKRIISRKLYTAGRLTSTQLKQAANEGFKSVVSLGSFIDESSIGPEILPNTTAAKRLVESFSIMSYDVIEDGDVMESLESLTYLMQTREQPTLFHCKDSAESTFISLLYLLNNTLSDSTFRPSTSPEDVFTIGDSMGYYYRQAKLIGTVSRIANMAISTTEQPVPKHPWYQTMWWLRPIADGIFLSGQIKSNYLPLLEGQIKTYINLRRAAVNNGNPDQEEVTLLNVRDRTSTYAIGGRQSETRLRNTRLNVSQSNDFIFEGSDVNYQRVNELEYGDHIGYNESIARSHITQNYAFEYLHTPVGAPYGYEIRLWEAYSDIWLNVKKPVVFQCRTGYRSAVVAVMTLAYKDRQSSQWALNLTRDIGYPFSNPITPLFRRVLDNRPNDVTEGTPPEMDTMDNANESSHHVASTMSIMIIMLSLFAN</sequence>
<evidence type="ECO:0000256" key="1">
    <source>
        <dbReference type="SAM" id="SignalP"/>
    </source>
</evidence>
<dbReference type="AlphaFoldDB" id="R7U464"/>
<dbReference type="Gene3D" id="3.90.190.10">
    <property type="entry name" value="Protein tyrosine phosphatase superfamily"/>
    <property type="match status" value="2"/>
</dbReference>
<gene>
    <name evidence="2" type="ORF">CAPTEDRAFT_202160</name>
</gene>
<name>R7U464_CAPTE</name>
<dbReference type="OMA" id="WYTAGQI"/>
<organism evidence="2">
    <name type="scientific">Capitella teleta</name>
    <name type="common">Polychaete worm</name>
    <dbReference type="NCBI Taxonomy" id="283909"/>
    <lineage>
        <taxon>Eukaryota</taxon>
        <taxon>Metazoa</taxon>
        <taxon>Spiralia</taxon>
        <taxon>Lophotrochozoa</taxon>
        <taxon>Annelida</taxon>
        <taxon>Polychaeta</taxon>
        <taxon>Sedentaria</taxon>
        <taxon>Scolecida</taxon>
        <taxon>Capitellidae</taxon>
        <taxon>Capitella</taxon>
    </lineage>
</organism>
<dbReference type="InterPro" id="IPR029021">
    <property type="entry name" value="Prot-tyrosine_phosphatase-like"/>
</dbReference>
<reference evidence="4" key="1">
    <citation type="submission" date="2012-12" db="EMBL/GenBank/DDBJ databases">
        <authorList>
            <person name="Hellsten U."/>
            <person name="Grimwood J."/>
            <person name="Chapman J.A."/>
            <person name="Shapiro H."/>
            <person name="Aerts A."/>
            <person name="Otillar R.P."/>
            <person name="Terry A.Y."/>
            <person name="Boore J.L."/>
            <person name="Simakov O."/>
            <person name="Marletaz F."/>
            <person name="Cho S.-J."/>
            <person name="Edsinger-Gonzales E."/>
            <person name="Havlak P."/>
            <person name="Kuo D.-H."/>
            <person name="Larsson T."/>
            <person name="Lv J."/>
            <person name="Arendt D."/>
            <person name="Savage R."/>
            <person name="Osoegawa K."/>
            <person name="de Jong P."/>
            <person name="Lindberg D.R."/>
            <person name="Seaver E.C."/>
            <person name="Weisblat D.A."/>
            <person name="Putnam N.H."/>
            <person name="Grigoriev I.V."/>
            <person name="Rokhsar D.S."/>
        </authorList>
    </citation>
    <scope>NUCLEOTIDE SEQUENCE</scope>
    <source>
        <strain evidence="4">I ESC-2004</strain>
    </source>
</reference>
<dbReference type="EnsemblMetazoa" id="CapteT202160">
    <property type="protein sequence ID" value="CapteP202160"/>
    <property type="gene ID" value="CapteG202160"/>
</dbReference>